<dbReference type="RefSeq" id="WP_246392487.1">
    <property type="nucleotide sequence ID" value="NZ_JACHYB010000002.1"/>
</dbReference>
<comment type="caution">
    <text evidence="4">The sequence shown here is derived from an EMBL/GenBank/DDBJ whole genome shotgun (WGS) entry which is preliminary data.</text>
</comment>
<dbReference type="InterPro" id="IPR058240">
    <property type="entry name" value="rSAM_sf"/>
</dbReference>
<dbReference type="SFLD" id="SFLDG01065">
    <property type="entry name" value="anaerobic_coproporphyrinogen-I"/>
    <property type="match status" value="1"/>
</dbReference>
<proteinExistence type="inferred from homology"/>
<dbReference type="SFLD" id="SFLDF00288">
    <property type="entry name" value="HemN-like__clustered_with_nucl"/>
    <property type="match status" value="1"/>
</dbReference>
<keyword evidence="2" id="KW-0408">Iron</keyword>
<dbReference type="GO" id="GO:0005737">
    <property type="term" value="C:cytoplasm"/>
    <property type="evidence" value="ECO:0007669"/>
    <property type="project" value="UniProtKB-SubCell"/>
</dbReference>
<dbReference type="Pfam" id="PF04055">
    <property type="entry name" value="Radical_SAM"/>
    <property type="match status" value="1"/>
</dbReference>
<dbReference type="Gene3D" id="3.80.30.20">
    <property type="entry name" value="tm_1862 like domain"/>
    <property type="match status" value="1"/>
</dbReference>
<dbReference type="Pfam" id="PF06969">
    <property type="entry name" value="HemN_C"/>
    <property type="match status" value="1"/>
</dbReference>
<dbReference type="Proteomes" id="UP000544222">
    <property type="component" value="Unassembled WGS sequence"/>
</dbReference>
<keyword evidence="2" id="KW-0004">4Fe-4S</keyword>
<dbReference type="GO" id="GO:0004109">
    <property type="term" value="F:coproporphyrinogen oxidase activity"/>
    <property type="evidence" value="ECO:0007669"/>
    <property type="project" value="InterPro"/>
</dbReference>
<evidence type="ECO:0000313" key="4">
    <source>
        <dbReference type="EMBL" id="MBB3188561.1"/>
    </source>
</evidence>
<dbReference type="AlphaFoldDB" id="A0A7W5DT29"/>
<dbReference type="SUPFAM" id="SSF102114">
    <property type="entry name" value="Radical SAM enzymes"/>
    <property type="match status" value="1"/>
</dbReference>
<dbReference type="PANTHER" id="PTHR13932:SF5">
    <property type="entry name" value="RADICAL S-ADENOSYL METHIONINE DOMAIN-CONTAINING PROTEIN 1, MITOCHONDRIAL"/>
    <property type="match status" value="1"/>
</dbReference>
<dbReference type="InterPro" id="IPR004559">
    <property type="entry name" value="HemW-like"/>
</dbReference>
<accession>A0A7W5DT29</accession>
<dbReference type="GO" id="GO:0046872">
    <property type="term" value="F:metal ion binding"/>
    <property type="evidence" value="ECO:0007669"/>
    <property type="project" value="UniProtKB-UniRule"/>
</dbReference>
<dbReference type="CDD" id="cd01335">
    <property type="entry name" value="Radical_SAM"/>
    <property type="match status" value="1"/>
</dbReference>
<evidence type="ECO:0000259" key="3">
    <source>
        <dbReference type="PROSITE" id="PS51918"/>
    </source>
</evidence>
<keyword evidence="2" id="KW-0949">S-adenosyl-L-methionine</keyword>
<dbReference type="InterPro" id="IPR007197">
    <property type="entry name" value="rSAM"/>
</dbReference>
<dbReference type="GO" id="GO:0051539">
    <property type="term" value="F:4 iron, 4 sulfur cluster binding"/>
    <property type="evidence" value="ECO:0007669"/>
    <property type="project" value="UniProtKB-UniRule"/>
</dbReference>
<gene>
    <name evidence="4" type="ORF">FHX64_002759</name>
</gene>
<dbReference type="PANTHER" id="PTHR13932">
    <property type="entry name" value="COPROPORPHYRINIGEN III OXIDASE"/>
    <property type="match status" value="1"/>
</dbReference>
<dbReference type="InterPro" id="IPR010723">
    <property type="entry name" value="HemN_C"/>
</dbReference>
<protein>
    <recommendedName>
        <fullName evidence="2">Heme chaperone HemW</fullName>
    </recommendedName>
</protein>
<dbReference type="EMBL" id="JACHYB010000002">
    <property type="protein sequence ID" value="MBB3188561.1"/>
    <property type="molecule type" value="Genomic_DNA"/>
</dbReference>
<keyword evidence="4" id="KW-0560">Oxidoreductase</keyword>
<keyword evidence="2" id="KW-0349">Heme</keyword>
<dbReference type="InterPro" id="IPR034505">
    <property type="entry name" value="Coproporphyrinogen-III_oxidase"/>
</dbReference>
<comment type="subcellular location">
    <subcellularLocation>
        <location evidence="2">Cytoplasm</location>
    </subcellularLocation>
</comment>
<keyword evidence="2" id="KW-0143">Chaperone</keyword>
<keyword evidence="2" id="KW-0479">Metal-binding</keyword>
<dbReference type="InterPro" id="IPR023404">
    <property type="entry name" value="rSAM_horseshoe"/>
</dbReference>
<dbReference type="PROSITE" id="PS51918">
    <property type="entry name" value="RADICAL_SAM"/>
    <property type="match status" value="1"/>
</dbReference>
<comment type="function">
    <text evidence="2">Probably acts as a heme chaperone, transferring heme to an unknown acceptor. Binds one molecule of heme per monomer, possibly covalently. Binds 1 [4Fe-4S] cluster. The cluster is coordinated with 3 cysteines and an exchangeable S-adenosyl-L-methionine.</text>
</comment>
<dbReference type="InterPro" id="IPR006638">
    <property type="entry name" value="Elp3/MiaA/NifB-like_rSAM"/>
</dbReference>
<dbReference type="SMART" id="SM00729">
    <property type="entry name" value="Elp3"/>
    <property type="match status" value="1"/>
</dbReference>
<feature type="domain" description="Radical SAM core" evidence="3">
    <location>
        <begin position="1"/>
        <end position="232"/>
    </location>
</feature>
<reference evidence="4 5" key="1">
    <citation type="submission" date="2020-08" db="EMBL/GenBank/DDBJ databases">
        <title>Genomic Encyclopedia of Type Strains, Phase IV (KMG-IV): sequencing the most valuable type-strain genomes for metagenomic binning, comparative biology and taxonomic classification.</title>
        <authorList>
            <person name="Goeker M."/>
        </authorList>
    </citation>
    <scope>NUCLEOTIDE SEQUENCE [LARGE SCALE GENOMIC DNA]</scope>
    <source>
        <strain evidence="4 5">DSM 27471</strain>
    </source>
</reference>
<name>A0A7W5DT29_9PORP</name>
<dbReference type="SFLD" id="SFLDS00029">
    <property type="entry name" value="Radical_SAM"/>
    <property type="match status" value="1"/>
</dbReference>
<evidence type="ECO:0000313" key="5">
    <source>
        <dbReference type="Proteomes" id="UP000544222"/>
    </source>
</evidence>
<keyword evidence="2" id="KW-0411">Iron-sulfur</keyword>
<dbReference type="SFLD" id="SFLDF00562">
    <property type="entry name" value="HemN-like__clustered_with_heat"/>
    <property type="match status" value="1"/>
</dbReference>
<organism evidence="4 5">
    <name type="scientific">Microbacter margulisiae</name>
    <dbReference type="NCBI Taxonomy" id="1350067"/>
    <lineage>
        <taxon>Bacteria</taxon>
        <taxon>Pseudomonadati</taxon>
        <taxon>Bacteroidota</taxon>
        <taxon>Bacteroidia</taxon>
        <taxon>Bacteroidales</taxon>
        <taxon>Porphyromonadaceae</taxon>
        <taxon>Microbacter</taxon>
    </lineage>
</organism>
<comment type="similarity">
    <text evidence="1">Belongs to the anaerobic coproporphyrinogen-III oxidase family. HemW subfamily.</text>
</comment>
<sequence>MSLAGIYIHIPFCKSKCSYCDFYSSGNTKLLNRIINALCIEISSRKSYLPSENIETIYFGGGTPSLMSLYHLQQLFTTIESTFDLSYLKEVTIEANPDDLSDEYLQMLANLPFNRLSIGIQSFNNSELTLLKRRHTAKEANNAVIRAKKYFSNISIDLMFGLPLQTIESWDQSIQQSLALNVQHISAYQLTLEKGTSLYKEWVNNVVHPASDELSTEMYFYLVDNLKKAGFEQYEISNFAIPAYESKHNSSYWKGIPYLGIGPSAHSFNGTSRQWNISNNLRYLAGIENNKPEIEIEQLTEKDHYNEKIITALRTKQGISLVDFEKCFGKFLTQRLLQNADKYISGNLLRLTDESLYMTTSGFWLSDGIMADLMLD</sequence>
<keyword evidence="5" id="KW-1185">Reference proteome</keyword>
<dbReference type="GO" id="GO:0006779">
    <property type="term" value="P:porphyrin-containing compound biosynthetic process"/>
    <property type="evidence" value="ECO:0007669"/>
    <property type="project" value="InterPro"/>
</dbReference>
<evidence type="ECO:0000256" key="1">
    <source>
        <dbReference type="ARBA" id="ARBA00006100"/>
    </source>
</evidence>
<evidence type="ECO:0000256" key="2">
    <source>
        <dbReference type="RuleBase" id="RU364116"/>
    </source>
</evidence>
<keyword evidence="2" id="KW-0963">Cytoplasm</keyword>
<dbReference type="NCBIfam" id="TIGR00539">
    <property type="entry name" value="hemN_rel"/>
    <property type="match status" value="1"/>
</dbReference>